<name>A0A8W8MCL4_MAGGI</name>
<keyword evidence="2" id="KW-1133">Transmembrane helix</keyword>
<evidence type="ECO:0000256" key="3">
    <source>
        <dbReference type="SAM" id="SignalP"/>
    </source>
</evidence>
<protein>
    <submittedName>
        <fullName evidence="4">Uncharacterized protein</fullName>
    </submittedName>
</protein>
<reference evidence="4" key="1">
    <citation type="submission" date="2022-08" db="UniProtKB">
        <authorList>
            <consortium name="EnsemblMetazoa"/>
        </authorList>
    </citation>
    <scope>IDENTIFICATION</scope>
    <source>
        <strain evidence="4">05x7-T-G4-1.051#20</strain>
    </source>
</reference>
<evidence type="ECO:0000256" key="1">
    <source>
        <dbReference type="SAM" id="MobiDB-lite"/>
    </source>
</evidence>
<dbReference type="EnsemblMetazoa" id="G3235.5">
    <property type="protein sequence ID" value="G3235.5:cds"/>
    <property type="gene ID" value="G3235"/>
</dbReference>
<keyword evidence="5" id="KW-1185">Reference proteome</keyword>
<dbReference type="AlphaFoldDB" id="A0A8W8MCL4"/>
<organism evidence="4 5">
    <name type="scientific">Magallana gigas</name>
    <name type="common">Pacific oyster</name>
    <name type="synonym">Crassostrea gigas</name>
    <dbReference type="NCBI Taxonomy" id="29159"/>
    <lineage>
        <taxon>Eukaryota</taxon>
        <taxon>Metazoa</taxon>
        <taxon>Spiralia</taxon>
        <taxon>Lophotrochozoa</taxon>
        <taxon>Mollusca</taxon>
        <taxon>Bivalvia</taxon>
        <taxon>Autobranchia</taxon>
        <taxon>Pteriomorphia</taxon>
        <taxon>Ostreida</taxon>
        <taxon>Ostreoidea</taxon>
        <taxon>Ostreidae</taxon>
        <taxon>Magallana</taxon>
    </lineage>
</organism>
<evidence type="ECO:0000256" key="2">
    <source>
        <dbReference type="SAM" id="Phobius"/>
    </source>
</evidence>
<keyword evidence="2" id="KW-0472">Membrane</keyword>
<feature type="region of interest" description="Disordered" evidence="1">
    <location>
        <begin position="61"/>
        <end position="92"/>
    </location>
</feature>
<keyword evidence="2" id="KW-0812">Transmembrane</keyword>
<feature type="compositionally biased region" description="Basic and acidic residues" evidence="1">
    <location>
        <begin position="181"/>
        <end position="194"/>
    </location>
</feature>
<dbReference type="Proteomes" id="UP000005408">
    <property type="component" value="Unassembled WGS sequence"/>
</dbReference>
<evidence type="ECO:0000313" key="5">
    <source>
        <dbReference type="Proteomes" id="UP000005408"/>
    </source>
</evidence>
<proteinExistence type="predicted"/>
<sequence>MEQYILLVLCLFLTETCQTMNSNVKKDDEELAEKVTMVSSVNKKAKPKANDFLERLQTNLNLSESASQSNPGTEKPSKSETKSVTIPGKEVKISPNLNNTGFKYGTKAPLRSSLKDTGLDIVFPMSKVSTLKPVLEMESSSITSAIMERKNKIITASDSEILDTADHVKNISSTPSLQKGKTADKKESEAKNKIEPTPAVVVINPDDKTAEEDLFLEENPRSSTKDTVSQHNDEYEQEEDNWYQDASILDSKETSSEDEDEWEFWNDHHEVVTDEKSNVADKFGDFWDEQSYARGPYLKKAIMTSPSEEDQKNQVRREMNLMTFYSWVLFISLSLLLLYVFYRQKNVFKPYWSYLYQSSKTKRMLSSEDTTEERKGLVRHAYA</sequence>
<feature type="compositionally biased region" description="Polar residues" evidence="1">
    <location>
        <begin position="61"/>
        <end position="72"/>
    </location>
</feature>
<evidence type="ECO:0000313" key="4">
    <source>
        <dbReference type="EnsemblMetazoa" id="G3235.5:cds"/>
    </source>
</evidence>
<feature type="transmembrane region" description="Helical" evidence="2">
    <location>
        <begin position="324"/>
        <end position="342"/>
    </location>
</feature>
<dbReference type="OrthoDB" id="445594at2759"/>
<accession>A0A8W8MCL4</accession>
<feature type="region of interest" description="Disordered" evidence="1">
    <location>
        <begin position="215"/>
        <end position="246"/>
    </location>
</feature>
<feature type="signal peptide" evidence="3">
    <location>
        <begin position="1"/>
        <end position="19"/>
    </location>
</feature>
<feature type="region of interest" description="Disordered" evidence="1">
    <location>
        <begin position="171"/>
        <end position="195"/>
    </location>
</feature>
<feature type="chain" id="PRO_5036444885" evidence="3">
    <location>
        <begin position="20"/>
        <end position="383"/>
    </location>
</feature>
<keyword evidence="3" id="KW-0732">Signal</keyword>